<dbReference type="SUPFAM" id="SSF81606">
    <property type="entry name" value="PP2C-like"/>
    <property type="match status" value="1"/>
</dbReference>
<keyword evidence="8" id="KW-0464">Manganese</keyword>
<dbReference type="OrthoDB" id="10264738at2759"/>
<gene>
    <name evidence="12" type="ORF">AK812_SmicGene16123</name>
</gene>
<dbReference type="EMBL" id="LSRX01000303">
    <property type="protein sequence ID" value="OLQ01152.1"/>
    <property type="molecule type" value="Genomic_DNA"/>
</dbReference>
<sequence length="239" mass="25795">MIAKLRSTGRTFLGIVASCQTRARRRTLVCRIRHCMEFSTATDKPVGDADVGPDCQGSLIAGPDEALRVAFAQEGLLLEPQCALLFSQQDFDTETSGTTATVALVPPATLPILEMSVLHFPEADDESELQGESWLYVANVGDSRAVNRLTRDHRPDDLAEAERIAAEGGEVRRLRPGAGTSRIFAPGGVLYREKTLGTNPAESRTFSGSYNDTVDDITAIAVCGTDSGDGSYDWYPSNH</sequence>
<reference evidence="12 13" key="1">
    <citation type="submission" date="2016-02" db="EMBL/GenBank/DDBJ databases">
        <title>Genome analysis of coral dinoflagellate symbionts highlights evolutionary adaptations to a symbiotic lifestyle.</title>
        <authorList>
            <person name="Aranda M."/>
            <person name="Li Y."/>
            <person name="Liew Y.J."/>
            <person name="Baumgarten S."/>
            <person name="Simakov O."/>
            <person name="Wilson M."/>
            <person name="Piel J."/>
            <person name="Ashoor H."/>
            <person name="Bougouffa S."/>
            <person name="Bajic V.B."/>
            <person name="Ryu T."/>
            <person name="Ravasi T."/>
            <person name="Bayer T."/>
            <person name="Micklem G."/>
            <person name="Kim H."/>
            <person name="Bhak J."/>
            <person name="Lajeunesse T.C."/>
            <person name="Voolstra C.R."/>
        </authorList>
    </citation>
    <scope>NUCLEOTIDE SEQUENCE [LARGE SCALE GENOMIC DNA]</scope>
    <source>
        <strain evidence="12 13">CCMP2467</strain>
    </source>
</reference>
<evidence type="ECO:0000256" key="9">
    <source>
        <dbReference type="ARBA" id="ARBA00047761"/>
    </source>
</evidence>
<dbReference type="InterPro" id="IPR015655">
    <property type="entry name" value="PP2C"/>
</dbReference>
<comment type="catalytic activity">
    <reaction evidence="10">
        <text>O-phospho-L-threonyl-[protein] + H2O = L-threonyl-[protein] + phosphate</text>
        <dbReference type="Rhea" id="RHEA:47004"/>
        <dbReference type="Rhea" id="RHEA-COMP:11060"/>
        <dbReference type="Rhea" id="RHEA-COMP:11605"/>
        <dbReference type="ChEBI" id="CHEBI:15377"/>
        <dbReference type="ChEBI" id="CHEBI:30013"/>
        <dbReference type="ChEBI" id="CHEBI:43474"/>
        <dbReference type="ChEBI" id="CHEBI:61977"/>
        <dbReference type="EC" id="3.1.3.16"/>
    </reaction>
</comment>
<evidence type="ECO:0000256" key="5">
    <source>
        <dbReference type="ARBA" id="ARBA00022801"/>
    </source>
</evidence>
<dbReference type="GO" id="GO:0046872">
    <property type="term" value="F:metal ion binding"/>
    <property type="evidence" value="ECO:0007669"/>
    <property type="project" value="UniProtKB-KW"/>
</dbReference>
<evidence type="ECO:0000259" key="11">
    <source>
        <dbReference type="Pfam" id="PF00481"/>
    </source>
</evidence>
<name>A0A1Q9E166_SYMMI</name>
<comment type="catalytic activity">
    <reaction evidence="9">
        <text>O-phospho-L-seryl-[protein] + H2O = L-seryl-[protein] + phosphate</text>
        <dbReference type="Rhea" id="RHEA:20629"/>
        <dbReference type="Rhea" id="RHEA-COMP:9863"/>
        <dbReference type="Rhea" id="RHEA-COMP:11604"/>
        <dbReference type="ChEBI" id="CHEBI:15377"/>
        <dbReference type="ChEBI" id="CHEBI:29999"/>
        <dbReference type="ChEBI" id="CHEBI:43474"/>
        <dbReference type="ChEBI" id="CHEBI:83421"/>
        <dbReference type="EC" id="3.1.3.16"/>
    </reaction>
</comment>
<dbReference type="EC" id="3.1.3.16" evidence="3"/>
<organism evidence="12 13">
    <name type="scientific">Symbiodinium microadriaticum</name>
    <name type="common">Dinoflagellate</name>
    <name type="synonym">Zooxanthella microadriatica</name>
    <dbReference type="NCBI Taxonomy" id="2951"/>
    <lineage>
        <taxon>Eukaryota</taxon>
        <taxon>Sar</taxon>
        <taxon>Alveolata</taxon>
        <taxon>Dinophyceae</taxon>
        <taxon>Suessiales</taxon>
        <taxon>Symbiodiniaceae</taxon>
        <taxon>Symbiodinium</taxon>
    </lineage>
</organism>
<feature type="domain" description="PPM-type phosphatase" evidence="11">
    <location>
        <begin position="92"/>
        <end position="173"/>
    </location>
</feature>
<evidence type="ECO:0000256" key="4">
    <source>
        <dbReference type="ARBA" id="ARBA00022723"/>
    </source>
</evidence>
<evidence type="ECO:0000313" key="13">
    <source>
        <dbReference type="Proteomes" id="UP000186817"/>
    </source>
</evidence>
<dbReference type="Gene3D" id="3.60.40.10">
    <property type="entry name" value="PPM-type phosphatase domain"/>
    <property type="match status" value="1"/>
</dbReference>
<keyword evidence="5" id="KW-0378">Hydrolase</keyword>
<evidence type="ECO:0000256" key="8">
    <source>
        <dbReference type="ARBA" id="ARBA00023211"/>
    </source>
</evidence>
<dbReference type="Pfam" id="PF00481">
    <property type="entry name" value="PP2C"/>
    <property type="match status" value="1"/>
</dbReference>
<dbReference type="GO" id="GO:0004722">
    <property type="term" value="F:protein serine/threonine phosphatase activity"/>
    <property type="evidence" value="ECO:0007669"/>
    <property type="project" value="UniProtKB-EC"/>
</dbReference>
<evidence type="ECO:0000256" key="1">
    <source>
        <dbReference type="ARBA" id="ARBA00001936"/>
    </source>
</evidence>
<protein>
    <recommendedName>
        <fullName evidence="3">protein-serine/threonine phosphatase</fullName>
        <ecNumber evidence="3">3.1.3.16</ecNumber>
    </recommendedName>
</protein>
<evidence type="ECO:0000313" key="12">
    <source>
        <dbReference type="EMBL" id="OLQ01152.1"/>
    </source>
</evidence>
<dbReference type="InterPro" id="IPR036457">
    <property type="entry name" value="PPM-type-like_dom_sf"/>
</dbReference>
<comment type="similarity">
    <text evidence="2">Belongs to the PP2C family.</text>
</comment>
<comment type="cofactor">
    <cofactor evidence="1">
        <name>Mn(2+)</name>
        <dbReference type="ChEBI" id="CHEBI:29035"/>
    </cofactor>
</comment>
<evidence type="ECO:0000256" key="2">
    <source>
        <dbReference type="ARBA" id="ARBA00006702"/>
    </source>
</evidence>
<keyword evidence="4" id="KW-0479">Metal-binding</keyword>
<keyword evidence="7" id="KW-0904">Protein phosphatase</keyword>
<proteinExistence type="inferred from homology"/>
<evidence type="ECO:0000256" key="3">
    <source>
        <dbReference type="ARBA" id="ARBA00013081"/>
    </source>
</evidence>
<dbReference type="PANTHER" id="PTHR13832">
    <property type="entry name" value="PROTEIN PHOSPHATASE 2C"/>
    <property type="match status" value="1"/>
</dbReference>
<keyword evidence="13" id="KW-1185">Reference proteome</keyword>
<evidence type="ECO:0000256" key="10">
    <source>
        <dbReference type="ARBA" id="ARBA00048336"/>
    </source>
</evidence>
<comment type="caution">
    <text evidence="12">The sequence shown here is derived from an EMBL/GenBank/DDBJ whole genome shotgun (WGS) entry which is preliminary data.</text>
</comment>
<accession>A0A1Q9E166</accession>
<evidence type="ECO:0000256" key="7">
    <source>
        <dbReference type="ARBA" id="ARBA00022912"/>
    </source>
</evidence>
<evidence type="ECO:0000256" key="6">
    <source>
        <dbReference type="ARBA" id="ARBA00022842"/>
    </source>
</evidence>
<keyword evidence="6" id="KW-0460">Magnesium</keyword>
<dbReference type="AlphaFoldDB" id="A0A1Q9E166"/>
<dbReference type="InterPro" id="IPR001932">
    <property type="entry name" value="PPM-type_phosphatase-like_dom"/>
</dbReference>
<dbReference type="Proteomes" id="UP000186817">
    <property type="component" value="Unassembled WGS sequence"/>
</dbReference>
<dbReference type="PANTHER" id="PTHR13832:SF803">
    <property type="entry name" value="PROTEIN PHOSPHATASE 1G"/>
    <property type="match status" value="1"/>
</dbReference>